<evidence type="ECO:0000256" key="1">
    <source>
        <dbReference type="SAM" id="SignalP"/>
    </source>
</evidence>
<keyword evidence="3" id="KW-1185">Reference proteome</keyword>
<sequence>MKTKINTISKAALLVVVFAFASFVSFAQDEKPSPPRTAEGTINGAKITINYSSPAVKGRVIWGDLVPLGQVWRAGANDATTFEISKDIKVQGQTLPKGKYTFFIIPGEYESTLIFNKVEKQWGAYSYDASKDALRVNVPSQQTSTLEERLVYEVKPDGFEVRWEYAKVFAKIE</sequence>
<accession>A0ABS9BX84</accession>
<comment type="caution">
    <text evidence="2">The sequence shown here is derived from an EMBL/GenBank/DDBJ whole genome shotgun (WGS) entry which is preliminary data.</text>
</comment>
<feature type="signal peptide" evidence="1">
    <location>
        <begin position="1"/>
        <end position="27"/>
    </location>
</feature>
<dbReference type="Pfam" id="PF11138">
    <property type="entry name" value="DUF2911"/>
    <property type="match status" value="1"/>
</dbReference>
<dbReference type="Proteomes" id="UP001201449">
    <property type="component" value="Unassembled WGS sequence"/>
</dbReference>
<reference evidence="2 3" key="1">
    <citation type="submission" date="2022-01" db="EMBL/GenBank/DDBJ databases">
        <title>Mariniradius saccharolyticus sp. nov., isolated from sediment of a river.</title>
        <authorList>
            <person name="Liu H."/>
        </authorList>
    </citation>
    <scope>NUCLEOTIDE SEQUENCE [LARGE SCALE GENOMIC DNA]</scope>
    <source>
        <strain evidence="2 3">RY-2</strain>
    </source>
</reference>
<gene>
    <name evidence="2" type="ORF">L0U89_16530</name>
</gene>
<dbReference type="EMBL" id="JAKEVZ010000014">
    <property type="protein sequence ID" value="MCF1752666.1"/>
    <property type="molecule type" value="Genomic_DNA"/>
</dbReference>
<feature type="chain" id="PRO_5045522990" evidence="1">
    <location>
        <begin position="28"/>
        <end position="173"/>
    </location>
</feature>
<protein>
    <submittedName>
        <fullName evidence="2">DUF2911 domain-containing protein</fullName>
    </submittedName>
</protein>
<organism evidence="2 3">
    <name type="scientific">Mariniradius sediminis</name>
    <dbReference type="NCBI Taxonomy" id="2909237"/>
    <lineage>
        <taxon>Bacteria</taxon>
        <taxon>Pseudomonadati</taxon>
        <taxon>Bacteroidota</taxon>
        <taxon>Cytophagia</taxon>
        <taxon>Cytophagales</taxon>
        <taxon>Cyclobacteriaceae</taxon>
        <taxon>Mariniradius</taxon>
    </lineage>
</organism>
<evidence type="ECO:0000313" key="3">
    <source>
        <dbReference type="Proteomes" id="UP001201449"/>
    </source>
</evidence>
<evidence type="ECO:0000313" key="2">
    <source>
        <dbReference type="EMBL" id="MCF1752666.1"/>
    </source>
</evidence>
<keyword evidence="1" id="KW-0732">Signal</keyword>
<dbReference type="InterPro" id="IPR021314">
    <property type="entry name" value="DUF2911"/>
</dbReference>
<proteinExistence type="predicted"/>
<name>A0ABS9BX84_9BACT</name>
<dbReference type="RefSeq" id="WP_234862528.1">
    <property type="nucleotide sequence ID" value="NZ_JAKEVZ010000014.1"/>
</dbReference>